<protein>
    <submittedName>
        <fullName evidence="1">Uncharacterized protein</fullName>
    </submittedName>
</protein>
<proteinExistence type="predicted"/>
<evidence type="ECO:0000313" key="2">
    <source>
        <dbReference type="Proteomes" id="UP000681720"/>
    </source>
</evidence>
<comment type="caution">
    <text evidence="1">The sequence shown here is derived from an EMBL/GenBank/DDBJ whole genome shotgun (WGS) entry which is preliminary data.</text>
</comment>
<dbReference type="AlphaFoldDB" id="A0A8S3DGP5"/>
<evidence type="ECO:0000313" key="1">
    <source>
        <dbReference type="EMBL" id="CAF4973708.1"/>
    </source>
</evidence>
<dbReference type="EMBL" id="CAJOBJ010197664">
    <property type="protein sequence ID" value="CAF4973708.1"/>
    <property type="molecule type" value="Genomic_DNA"/>
</dbReference>
<organism evidence="1 2">
    <name type="scientific">Rotaria magnacalcarata</name>
    <dbReference type="NCBI Taxonomy" id="392030"/>
    <lineage>
        <taxon>Eukaryota</taxon>
        <taxon>Metazoa</taxon>
        <taxon>Spiralia</taxon>
        <taxon>Gnathifera</taxon>
        <taxon>Rotifera</taxon>
        <taxon>Eurotatoria</taxon>
        <taxon>Bdelloidea</taxon>
        <taxon>Philodinida</taxon>
        <taxon>Philodinidae</taxon>
        <taxon>Rotaria</taxon>
    </lineage>
</organism>
<gene>
    <name evidence="1" type="ORF">GIL414_LOCUS55580</name>
</gene>
<accession>A0A8S3DGP5</accession>
<name>A0A8S3DGP5_9BILA</name>
<sequence>MSRDIDSPILERETTIVYGWLDSKHTIHIIRDHHEHNVPILGGLWGIKVNKEHALIKNVSQYLLSPNVVQCYTGKG</sequence>
<feature type="non-terminal residue" evidence="1">
    <location>
        <position position="76"/>
    </location>
</feature>
<dbReference type="Proteomes" id="UP000681720">
    <property type="component" value="Unassembled WGS sequence"/>
</dbReference>
<reference evidence="1" key="1">
    <citation type="submission" date="2021-02" db="EMBL/GenBank/DDBJ databases">
        <authorList>
            <person name="Nowell W R."/>
        </authorList>
    </citation>
    <scope>NUCLEOTIDE SEQUENCE</scope>
</reference>